<dbReference type="AlphaFoldDB" id="A0A2I0UNC1"/>
<accession>A0A2I0UNC1</accession>
<evidence type="ECO:0000313" key="4">
    <source>
        <dbReference type="Proteomes" id="UP000233556"/>
    </source>
</evidence>
<sequence>MHLRLAFLLCVAGTTKRSTLLLYPGSLAPRGPAAHGGAAPHPLYLGLPLDSPPASPGLGVRVLALLPLPHIPANRKPCKESRRGSDTFSCENARQDEYMDRSSCLLALPPAEETGPRWHRSGEDQSFPPS</sequence>
<evidence type="ECO:0000256" key="1">
    <source>
        <dbReference type="SAM" id="MobiDB-lite"/>
    </source>
</evidence>
<gene>
    <name evidence="3" type="ORF">llap_2186</name>
</gene>
<protein>
    <submittedName>
        <fullName evidence="3">Uncharacterized protein</fullName>
    </submittedName>
</protein>
<reference evidence="4" key="1">
    <citation type="submission" date="2017-11" db="EMBL/GenBank/DDBJ databases">
        <authorList>
            <person name="Lima N.C."/>
            <person name="Parody-Merino A.M."/>
            <person name="Battley P.F."/>
            <person name="Fidler A.E."/>
            <person name="Prosdocimi F."/>
        </authorList>
    </citation>
    <scope>NUCLEOTIDE SEQUENCE [LARGE SCALE GENOMIC DNA]</scope>
</reference>
<dbReference type="EMBL" id="KZ505676">
    <property type="protein sequence ID" value="PKU47544.1"/>
    <property type="molecule type" value="Genomic_DNA"/>
</dbReference>
<dbReference type="Proteomes" id="UP000233556">
    <property type="component" value="Unassembled WGS sequence"/>
</dbReference>
<organism evidence="3 4">
    <name type="scientific">Limosa lapponica baueri</name>
    <dbReference type="NCBI Taxonomy" id="1758121"/>
    <lineage>
        <taxon>Eukaryota</taxon>
        <taxon>Metazoa</taxon>
        <taxon>Chordata</taxon>
        <taxon>Craniata</taxon>
        <taxon>Vertebrata</taxon>
        <taxon>Euteleostomi</taxon>
        <taxon>Archelosauria</taxon>
        <taxon>Archosauria</taxon>
        <taxon>Dinosauria</taxon>
        <taxon>Saurischia</taxon>
        <taxon>Theropoda</taxon>
        <taxon>Coelurosauria</taxon>
        <taxon>Aves</taxon>
        <taxon>Neognathae</taxon>
        <taxon>Neoaves</taxon>
        <taxon>Charadriiformes</taxon>
        <taxon>Scolopacidae</taxon>
        <taxon>Limosa</taxon>
    </lineage>
</organism>
<feature type="chain" id="PRO_5014185043" evidence="2">
    <location>
        <begin position="18"/>
        <end position="130"/>
    </location>
</feature>
<feature type="region of interest" description="Disordered" evidence="1">
    <location>
        <begin position="108"/>
        <end position="130"/>
    </location>
</feature>
<reference evidence="4" key="2">
    <citation type="submission" date="2017-12" db="EMBL/GenBank/DDBJ databases">
        <title>Genome sequence of the Bar-tailed Godwit (Limosa lapponica baueri).</title>
        <authorList>
            <person name="Lima N.C.B."/>
            <person name="Parody-Merino A.M."/>
            <person name="Battley P.F."/>
            <person name="Fidler A.E."/>
            <person name="Prosdocimi F."/>
        </authorList>
    </citation>
    <scope>NUCLEOTIDE SEQUENCE [LARGE SCALE GENOMIC DNA]</scope>
</reference>
<name>A0A2I0UNC1_LIMLA</name>
<keyword evidence="4" id="KW-1185">Reference proteome</keyword>
<feature type="compositionally biased region" description="Basic and acidic residues" evidence="1">
    <location>
        <begin position="114"/>
        <end position="123"/>
    </location>
</feature>
<feature type="signal peptide" evidence="2">
    <location>
        <begin position="1"/>
        <end position="17"/>
    </location>
</feature>
<evidence type="ECO:0000313" key="3">
    <source>
        <dbReference type="EMBL" id="PKU47544.1"/>
    </source>
</evidence>
<proteinExistence type="predicted"/>
<evidence type="ECO:0000256" key="2">
    <source>
        <dbReference type="SAM" id="SignalP"/>
    </source>
</evidence>
<keyword evidence="2" id="KW-0732">Signal</keyword>